<name>A0A7S3D1G4_9EUKA</name>
<evidence type="ECO:0000313" key="1">
    <source>
        <dbReference type="EMBL" id="CAE0243687.1"/>
    </source>
</evidence>
<sequence>MKVIVAYSDKQGIGASLVQACTAAATNVQGLAVHKGEEAALIDTSSVEVGENESAALLFRVLEEMRITPTELVVGGSMARAGEEEIGSSFVAALCLIARVKGVPVNLVPRVESVAKKTVSESDLREAVSSFTKRLGESANALFDMQKIDFAATAKKLRLSRPDESETLYV</sequence>
<dbReference type="PROSITE" id="PS51257">
    <property type="entry name" value="PROKAR_LIPOPROTEIN"/>
    <property type="match status" value="1"/>
</dbReference>
<protein>
    <submittedName>
        <fullName evidence="1">Uncharacterized protein</fullName>
    </submittedName>
</protein>
<organism evidence="1">
    <name type="scientific">Palpitomonas bilix</name>
    <dbReference type="NCBI Taxonomy" id="652834"/>
    <lineage>
        <taxon>Eukaryota</taxon>
        <taxon>Eukaryota incertae sedis</taxon>
    </lineage>
</organism>
<dbReference type="EMBL" id="HBIB01009322">
    <property type="protein sequence ID" value="CAE0243687.1"/>
    <property type="molecule type" value="Transcribed_RNA"/>
</dbReference>
<gene>
    <name evidence="1" type="ORF">PBIL07802_LOCUS5856</name>
</gene>
<reference evidence="1" key="1">
    <citation type="submission" date="2021-01" db="EMBL/GenBank/DDBJ databases">
        <authorList>
            <person name="Corre E."/>
            <person name="Pelletier E."/>
            <person name="Niang G."/>
            <person name="Scheremetjew M."/>
            <person name="Finn R."/>
            <person name="Kale V."/>
            <person name="Holt S."/>
            <person name="Cochrane G."/>
            <person name="Meng A."/>
            <person name="Brown T."/>
            <person name="Cohen L."/>
        </authorList>
    </citation>
    <scope>NUCLEOTIDE SEQUENCE</scope>
    <source>
        <strain evidence="1">NIES-2562</strain>
    </source>
</reference>
<accession>A0A7S3D1G4</accession>
<proteinExistence type="predicted"/>
<dbReference type="AlphaFoldDB" id="A0A7S3D1G4"/>